<dbReference type="SUPFAM" id="SSF56112">
    <property type="entry name" value="Protein kinase-like (PK-like)"/>
    <property type="match status" value="1"/>
</dbReference>
<comment type="caution">
    <text evidence="3">The sequence shown here is derived from an EMBL/GenBank/DDBJ whole genome shotgun (WGS) entry which is preliminary data.</text>
</comment>
<feature type="domain" description="Aminoglycoside phosphotransferase" evidence="2">
    <location>
        <begin position="180"/>
        <end position="372"/>
    </location>
</feature>
<dbReference type="Proteomes" id="UP000738349">
    <property type="component" value="Unassembled WGS sequence"/>
</dbReference>
<evidence type="ECO:0000313" key="3">
    <source>
        <dbReference type="EMBL" id="KAH7175515.1"/>
    </source>
</evidence>
<dbReference type="InterPro" id="IPR051678">
    <property type="entry name" value="AGP_Transferase"/>
</dbReference>
<sequence length="555" mass="62797">MASSTTLPLLTGKISLSDALDDENDILEQLSYPAKRSDFYDDLVTHSDDIKDIVSRHLGVSGASCQVPSVDEWIHGSFNVCIPVYVNEEKKAIIRFPLPYKVGEATYPGNAEEKIRCEVATYAWIQANCPSVPIPTLWGFGLPGGPSFTLLSQAPLFSRLGWYIRSFISWLRGKPARSRYAARSLGQKLTSGYLLLDYVENGRMLSETWDAGSNDQTRRTRLFGSLARVILELAKVPQPRIGSLTIDNKGVISLSNRPLKRQLHQLENLGISTNIPRDKTYISSDTYLLDLLACHDSRVRDHPNSLIDEDDGHSLLSALTIMRALVPQFTDRERRHGPFSLMLTDLHPSNIFVDDDWNLKCLVDLEWACSQPIEMLRFPHWLSGRTMVEVTDEALLTYNARYEEFLTILEAEQTSPGAETDTETETELETEVVVEKKTPSENAIPIGEIMRAGWDSGNVWYFNALETFSGLYNIFIQHVQPEYGDEAVGSWKDLQQSTWPYWAPGSRQFIAGKVQQKSQYLDQIRRAFEKKDEDDDTETETETETEDESESDFGN</sequence>
<feature type="compositionally biased region" description="Acidic residues" evidence="1">
    <location>
        <begin position="532"/>
        <end position="555"/>
    </location>
</feature>
<dbReference type="Pfam" id="PF01636">
    <property type="entry name" value="APH"/>
    <property type="match status" value="1"/>
</dbReference>
<reference evidence="3" key="1">
    <citation type="journal article" date="2021" name="Nat. Commun.">
        <title>Genetic determinants of endophytism in the Arabidopsis root mycobiome.</title>
        <authorList>
            <person name="Mesny F."/>
            <person name="Miyauchi S."/>
            <person name="Thiergart T."/>
            <person name="Pickel B."/>
            <person name="Atanasova L."/>
            <person name="Karlsson M."/>
            <person name="Huettel B."/>
            <person name="Barry K.W."/>
            <person name="Haridas S."/>
            <person name="Chen C."/>
            <person name="Bauer D."/>
            <person name="Andreopoulos W."/>
            <person name="Pangilinan J."/>
            <person name="LaButti K."/>
            <person name="Riley R."/>
            <person name="Lipzen A."/>
            <person name="Clum A."/>
            <person name="Drula E."/>
            <person name="Henrissat B."/>
            <person name="Kohler A."/>
            <person name="Grigoriev I.V."/>
            <person name="Martin F.M."/>
            <person name="Hacquard S."/>
        </authorList>
    </citation>
    <scope>NUCLEOTIDE SEQUENCE</scope>
    <source>
        <strain evidence="3">MPI-CAGE-AT-0147</strain>
    </source>
</reference>
<protein>
    <recommendedName>
        <fullName evidence="2">Aminoglycoside phosphotransferase domain-containing protein</fullName>
    </recommendedName>
</protein>
<dbReference type="AlphaFoldDB" id="A0A9P9FS92"/>
<organism evidence="3 4">
    <name type="scientific">Dactylonectria macrodidyma</name>
    <dbReference type="NCBI Taxonomy" id="307937"/>
    <lineage>
        <taxon>Eukaryota</taxon>
        <taxon>Fungi</taxon>
        <taxon>Dikarya</taxon>
        <taxon>Ascomycota</taxon>
        <taxon>Pezizomycotina</taxon>
        <taxon>Sordariomycetes</taxon>
        <taxon>Hypocreomycetidae</taxon>
        <taxon>Hypocreales</taxon>
        <taxon>Nectriaceae</taxon>
        <taxon>Dactylonectria</taxon>
    </lineage>
</organism>
<dbReference type="EMBL" id="JAGMUV010000001">
    <property type="protein sequence ID" value="KAH7175515.1"/>
    <property type="molecule type" value="Genomic_DNA"/>
</dbReference>
<accession>A0A9P9FS92</accession>
<name>A0A9P9FS92_9HYPO</name>
<gene>
    <name evidence="3" type="ORF">EDB81DRAFT_8017</name>
</gene>
<keyword evidence="4" id="KW-1185">Reference proteome</keyword>
<evidence type="ECO:0000256" key="1">
    <source>
        <dbReference type="SAM" id="MobiDB-lite"/>
    </source>
</evidence>
<dbReference type="PANTHER" id="PTHR21310:SF37">
    <property type="entry name" value="AMINOGLYCOSIDE PHOSPHOTRANSFERASE DOMAIN-CONTAINING PROTEIN"/>
    <property type="match status" value="1"/>
</dbReference>
<dbReference type="InterPro" id="IPR002575">
    <property type="entry name" value="Aminoglycoside_PTrfase"/>
</dbReference>
<dbReference type="OrthoDB" id="3645574at2759"/>
<feature type="region of interest" description="Disordered" evidence="1">
    <location>
        <begin position="527"/>
        <end position="555"/>
    </location>
</feature>
<evidence type="ECO:0000313" key="4">
    <source>
        <dbReference type="Proteomes" id="UP000738349"/>
    </source>
</evidence>
<dbReference type="InterPro" id="IPR011009">
    <property type="entry name" value="Kinase-like_dom_sf"/>
</dbReference>
<proteinExistence type="predicted"/>
<dbReference type="PANTHER" id="PTHR21310">
    <property type="entry name" value="AMINOGLYCOSIDE PHOSPHOTRANSFERASE-RELATED-RELATED"/>
    <property type="match status" value="1"/>
</dbReference>
<evidence type="ECO:0000259" key="2">
    <source>
        <dbReference type="Pfam" id="PF01636"/>
    </source>
</evidence>